<dbReference type="EMBL" id="QKMR01000004">
    <property type="protein sequence ID" value="PYG89054.1"/>
    <property type="molecule type" value="Genomic_DNA"/>
</dbReference>
<dbReference type="InterPro" id="IPR008988">
    <property type="entry name" value="Transcriptional_repressor_C"/>
</dbReference>
<keyword evidence="1" id="KW-0408">Iron</keyword>
<dbReference type="Proteomes" id="UP000248132">
    <property type="component" value="Unassembled WGS sequence"/>
</dbReference>
<dbReference type="InterPro" id="IPR038157">
    <property type="entry name" value="FeoA_core_dom"/>
</dbReference>
<proteinExistence type="predicted"/>
<evidence type="ECO:0000259" key="2">
    <source>
        <dbReference type="SMART" id="SM00899"/>
    </source>
</evidence>
<dbReference type="GO" id="GO:0046914">
    <property type="term" value="F:transition metal ion binding"/>
    <property type="evidence" value="ECO:0007669"/>
    <property type="project" value="InterPro"/>
</dbReference>
<name>A0A318XRH2_9FIRM</name>
<dbReference type="PANTHER" id="PTHR43151">
    <property type="entry name" value="FEOA FAMILY PROTEIN"/>
    <property type="match status" value="1"/>
</dbReference>
<dbReference type="PANTHER" id="PTHR43151:SF1">
    <property type="entry name" value="SSR2333 PROTEIN"/>
    <property type="match status" value="1"/>
</dbReference>
<evidence type="ECO:0000313" key="4">
    <source>
        <dbReference type="Proteomes" id="UP000248132"/>
    </source>
</evidence>
<dbReference type="AlphaFoldDB" id="A0A318XRH2"/>
<dbReference type="InterPro" id="IPR053184">
    <property type="entry name" value="FeoA-like"/>
</dbReference>
<accession>A0A318XRH2</accession>
<reference evidence="3 4" key="1">
    <citation type="submission" date="2018-06" db="EMBL/GenBank/DDBJ databases">
        <title>Genomic Encyclopedia of Type Strains, Phase I: the one thousand microbial genomes (KMG-I) project.</title>
        <authorList>
            <person name="Kyrpides N."/>
        </authorList>
    </citation>
    <scope>NUCLEOTIDE SEQUENCE [LARGE SCALE GENOMIC DNA]</scope>
    <source>
        <strain evidence="3 4">DSM 19573</strain>
    </source>
</reference>
<comment type="caution">
    <text evidence="3">The sequence shown here is derived from an EMBL/GenBank/DDBJ whole genome shotgun (WGS) entry which is preliminary data.</text>
</comment>
<dbReference type="Pfam" id="PF04023">
    <property type="entry name" value="FeoA"/>
    <property type="match status" value="1"/>
</dbReference>
<gene>
    <name evidence="3" type="ORF">LY28_00875</name>
</gene>
<evidence type="ECO:0000313" key="3">
    <source>
        <dbReference type="EMBL" id="PYG89054.1"/>
    </source>
</evidence>
<dbReference type="SUPFAM" id="SSF50037">
    <property type="entry name" value="C-terminal domain of transcriptional repressors"/>
    <property type="match status" value="1"/>
</dbReference>
<keyword evidence="4" id="KW-1185">Reference proteome</keyword>
<dbReference type="Gene3D" id="2.30.30.90">
    <property type="match status" value="1"/>
</dbReference>
<feature type="domain" description="Ferrous iron transporter FeoA-like" evidence="2">
    <location>
        <begin position="33"/>
        <end position="103"/>
    </location>
</feature>
<dbReference type="InterPro" id="IPR007167">
    <property type="entry name" value="Fe-transptr_FeoA-like"/>
</dbReference>
<protein>
    <submittedName>
        <fullName evidence="3">Fe2+ transport system protein FeoA</fullName>
    </submittedName>
</protein>
<organism evidence="3 4">
    <name type="scientific">Ruminiclostridium sufflavum DSM 19573</name>
    <dbReference type="NCBI Taxonomy" id="1121337"/>
    <lineage>
        <taxon>Bacteria</taxon>
        <taxon>Bacillati</taxon>
        <taxon>Bacillota</taxon>
        <taxon>Clostridia</taxon>
        <taxon>Eubacteriales</taxon>
        <taxon>Oscillospiraceae</taxon>
        <taxon>Ruminiclostridium</taxon>
    </lineage>
</organism>
<feature type="non-terminal residue" evidence="3">
    <location>
        <position position="1"/>
    </location>
</feature>
<sequence length="104" mass="11426">VSFKKSRCSWNKLRTSAGAKTIYMPKYGAEVIMPLIFAKAGEVNRIKKIGGKDETKHFLNNLGFVEGGEITVISENAGNLIVNVKDTRVAISKEMANRILVSVN</sequence>
<evidence type="ECO:0000256" key="1">
    <source>
        <dbReference type="ARBA" id="ARBA00023004"/>
    </source>
</evidence>
<dbReference type="SMART" id="SM00899">
    <property type="entry name" value="FeoA"/>
    <property type="match status" value="1"/>
</dbReference>